<feature type="region of interest" description="Disordered" evidence="1">
    <location>
        <begin position="24"/>
        <end position="50"/>
    </location>
</feature>
<accession>A0A0A9B635</accession>
<protein>
    <submittedName>
        <fullName evidence="2">Uncharacterized protein</fullName>
    </submittedName>
</protein>
<dbReference type="EMBL" id="GBRH01239054">
    <property type="protein sequence ID" value="JAD58841.1"/>
    <property type="molecule type" value="Transcribed_RNA"/>
</dbReference>
<evidence type="ECO:0000313" key="2">
    <source>
        <dbReference type="EMBL" id="JAD58841.1"/>
    </source>
</evidence>
<proteinExistence type="predicted"/>
<reference evidence="2" key="1">
    <citation type="submission" date="2014-09" db="EMBL/GenBank/DDBJ databases">
        <authorList>
            <person name="Magalhaes I.L.F."/>
            <person name="Oliveira U."/>
            <person name="Santos F.R."/>
            <person name="Vidigal T.H.D.A."/>
            <person name="Brescovit A.D."/>
            <person name="Santos A.J."/>
        </authorList>
    </citation>
    <scope>NUCLEOTIDE SEQUENCE</scope>
    <source>
        <tissue evidence="2">Shoot tissue taken approximately 20 cm above the soil surface</tissue>
    </source>
</reference>
<organism evidence="2">
    <name type="scientific">Arundo donax</name>
    <name type="common">Giant reed</name>
    <name type="synonym">Donax arundinaceus</name>
    <dbReference type="NCBI Taxonomy" id="35708"/>
    <lineage>
        <taxon>Eukaryota</taxon>
        <taxon>Viridiplantae</taxon>
        <taxon>Streptophyta</taxon>
        <taxon>Embryophyta</taxon>
        <taxon>Tracheophyta</taxon>
        <taxon>Spermatophyta</taxon>
        <taxon>Magnoliopsida</taxon>
        <taxon>Liliopsida</taxon>
        <taxon>Poales</taxon>
        <taxon>Poaceae</taxon>
        <taxon>PACMAD clade</taxon>
        <taxon>Arundinoideae</taxon>
        <taxon>Arundineae</taxon>
        <taxon>Arundo</taxon>
    </lineage>
</organism>
<dbReference type="AlphaFoldDB" id="A0A0A9B635"/>
<sequence length="83" mass="9134">MKVSIKSNLTLSFTPSLNQVSIVKSSSMTKTKPRVLKTVKDRSSAGSSHKVRSREGLYEASFTSALCNAERLCRTQDLLAQVE</sequence>
<evidence type="ECO:0000256" key="1">
    <source>
        <dbReference type="SAM" id="MobiDB-lite"/>
    </source>
</evidence>
<reference evidence="2" key="2">
    <citation type="journal article" date="2015" name="Data Brief">
        <title>Shoot transcriptome of the giant reed, Arundo donax.</title>
        <authorList>
            <person name="Barrero R.A."/>
            <person name="Guerrero F.D."/>
            <person name="Moolhuijzen P."/>
            <person name="Goolsby J.A."/>
            <person name="Tidwell J."/>
            <person name="Bellgard S.E."/>
            <person name="Bellgard M.I."/>
        </authorList>
    </citation>
    <scope>NUCLEOTIDE SEQUENCE</scope>
    <source>
        <tissue evidence="2">Shoot tissue taken approximately 20 cm above the soil surface</tissue>
    </source>
</reference>
<name>A0A0A9B635_ARUDO</name>